<evidence type="ECO:0000256" key="3">
    <source>
        <dbReference type="ARBA" id="ARBA00022475"/>
    </source>
</evidence>
<proteinExistence type="predicted"/>
<dbReference type="GO" id="GO:0022857">
    <property type="term" value="F:transmembrane transporter activity"/>
    <property type="evidence" value="ECO:0007669"/>
    <property type="project" value="InterPro"/>
</dbReference>
<feature type="transmembrane region" description="Helical" evidence="7">
    <location>
        <begin position="104"/>
        <end position="123"/>
    </location>
</feature>
<feature type="transmembrane region" description="Helical" evidence="7">
    <location>
        <begin position="162"/>
        <end position="184"/>
    </location>
</feature>
<dbReference type="CDD" id="cd17321">
    <property type="entry name" value="MFS_MMR_MDR_like"/>
    <property type="match status" value="1"/>
</dbReference>
<feature type="transmembrane region" description="Helical" evidence="7">
    <location>
        <begin position="362"/>
        <end position="385"/>
    </location>
</feature>
<dbReference type="EMBL" id="BSEV01000011">
    <property type="protein sequence ID" value="GLK11387.1"/>
    <property type="molecule type" value="Genomic_DNA"/>
</dbReference>
<evidence type="ECO:0000259" key="8">
    <source>
        <dbReference type="PROSITE" id="PS50850"/>
    </source>
</evidence>
<dbReference type="Gene3D" id="1.20.1720.10">
    <property type="entry name" value="Multidrug resistance protein D"/>
    <property type="match status" value="1"/>
</dbReference>
<dbReference type="InterPro" id="IPR036259">
    <property type="entry name" value="MFS_trans_sf"/>
</dbReference>
<keyword evidence="3" id="KW-1003">Cell membrane</keyword>
<keyword evidence="2" id="KW-0813">Transport</keyword>
<evidence type="ECO:0000256" key="1">
    <source>
        <dbReference type="ARBA" id="ARBA00004651"/>
    </source>
</evidence>
<evidence type="ECO:0000256" key="6">
    <source>
        <dbReference type="ARBA" id="ARBA00023136"/>
    </source>
</evidence>
<sequence>MNPFHRWRALALLCTANFMVILDSQIVLVALPSMERQLGLSPGEGQWILTANLLTFGGLLLLGGRAADLLGRRRVFQVGTALFLVVSLLSGLAVNGLMLVVVRAVHGVSAAMMAPAALSILTTTFEEGADRNRALAAWSGIGGIGATSGLLLGGVLTQSLGWQWVFFINVPVAALLLALSPALLPESYDRGRRESFDLAGAVTVTGSLVLLVYAIVQAPTAGWTAPLTIGLFVLSAVLLLLFVVIETRSAAPLLPPAILRLPRLAGGNMLMVILAMSAFGLSFLVAMYTQQVLGYSPFQYGFSTSVMPVTAVVGAYVAQFAVTRTGTRPVGAVSMVLMGAGLLLLTQAPVGGVYARDLLPALLLFGAGLGGATIAGSVAALAGVAEHDSGLASGINAAAFQLGGALGIALIATVVASTVTGPDPAALAGAFQSGFAACAVFAAAGLLVSLALLGRRGATGTTGAEEAAPSLR</sequence>
<evidence type="ECO:0000256" key="4">
    <source>
        <dbReference type="ARBA" id="ARBA00022692"/>
    </source>
</evidence>
<dbReference type="Pfam" id="PF07690">
    <property type="entry name" value="MFS_1"/>
    <property type="match status" value="2"/>
</dbReference>
<feature type="transmembrane region" description="Helical" evidence="7">
    <location>
        <begin position="330"/>
        <end position="350"/>
    </location>
</feature>
<dbReference type="InterPro" id="IPR005829">
    <property type="entry name" value="Sugar_transporter_CS"/>
</dbReference>
<feature type="transmembrane region" description="Helical" evidence="7">
    <location>
        <begin position="135"/>
        <end position="156"/>
    </location>
</feature>
<dbReference type="AlphaFoldDB" id="A0A9W6I3I0"/>
<name>A0A9W6I3I0_9ACTN</name>
<evidence type="ECO:0000256" key="5">
    <source>
        <dbReference type="ARBA" id="ARBA00022989"/>
    </source>
</evidence>
<evidence type="ECO:0000313" key="10">
    <source>
        <dbReference type="Proteomes" id="UP001143474"/>
    </source>
</evidence>
<dbReference type="InterPro" id="IPR020846">
    <property type="entry name" value="MFS_dom"/>
</dbReference>
<dbReference type="SUPFAM" id="SSF103473">
    <property type="entry name" value="MFS general substrate transporter"/>
    <property type="match status" value="1"/>
</dbReference>
<feature type="transmembrane region" description="Helical" evidence="7">
    <location>
        <begin position="196"/>
        <end position="216"/>
    </location>
</feature>
<dbReference type="Gene3D" id="1.20.1250.20">
    <property type="entry name" value="MFS general substrate transporter like domains"/>
    <property type="match status" value="1"/>
</dbReference>
<dbReference type="PANTHER" id="PTHR42718:SF46">
    <property type="entry name" value="BLR6921 PROTEIN"/>
    <property type="match status" value="1"/>
</dbReference>
<feature type="transmembrane region" description="Helical" evidence="7">
    <location>
        <begin position="75"/>
        <end position="98"/>
    </location>
</feature>
<dbReference type="PROSITE" id="PS50850">
    <property type="entry name" value="MFS"/>
    <property type="match status" value="1"/>
</dbReference>
<evidence type="ECO:0000256" key="2">
    <source>
        <dbReference type="ARBA" id="ARBA00022448"/>
    </source>
</evidence>
<gene>
    <name evidence="9" type="ORF">GCM10017600_47940</name>
</gene>
<protein>
    <submittedName>
        <fullName evidence="9">MFS transporter</fullName>
    </submittedName>
</protein>
<feature type="transmembrane region" description="Helical" evidence="7">
    <location>
        <begin position="431"/>
        <end position="453"/>
    </location>
</feature>
<accession>A0A9W6I3I0</accession>
<evidence type="ECO:0000313" key="9">
    <source>
        <dbReference type="EMBL" id="GLK11387.1"/>
    </source>
</evidence>
<keyword evidence="5 7" id="KW-1133">Transmembrane helix</keyword>
<dbReference type="Proteomes" id="UP001143474">
    <property type="component" value="Unassembled WGS sequence"/>
</dbReference>
<reference evidence="9" key="1">
    <citation type="journal article" date="2014" name="Int. J. Syst. Evol. Microbiol.">
        <title>Complete genome sequence of Corynebacterium casei LMG S-19264T (=DSM 44701T), isolated from a smear-ripened cheese.</title>
        <authorList>
            <consortium name="US DOE Joint Genome Institute (JGI-PGF)"/>
            <person name="Walter F."/>
            <person name="Albersmeier A."/>
            <person name="Kalinowski J."/>
            <person name="Ruckert C."/>
        </authorList>
    </citation>
    <scope>NUCLEOTIDE SEQUENCE</scope>
    <source>
        <strain evidence="9">VKM Ac-2007</strain>
    </source>
</reference>
<dbReference type="GO" id="GO:0005886">
    <property type="term" value="C:plasma membrane"/>
    <property type="evidence" value="ECO:0007669"/>
    <property type="project" value="UniProtKB-SubCell"/>
</dbReference>
<keyword evidence="4 7" id="KW-0812">Transmembrane</keyword>
<dbReference type="InterPro" id="IPR011701">
    <property type="entry name" value="MFS"/>
</dbReference>
<feature type="transmembrane region" description="Helical" evidence="7">
    <location>
        <begin position="266"/>
        <end position="288"/>
    </location>
</feature>
<feature type="transmembrane region" description="Helical" evidence="7">
    <location>
        <begin position="397"/>
        <end position="419"/>
    </location>
</feature>
<dbReference type="PANTHER" id="PTHR42718">
    <property type="entry name" value="MAJOR FACILITATOR SUPERFAMILY MULTIDRUG TRANSPORTER MFSC"/>
    <property type="match status" value="1"/>
</dbReference>
<evidence type="ECO:0000256" key="7">
    <source>
        <dbReference type="SAM" id="Phobius"/>
    </source>
</evidence>
<comment type="caution">
    <text evidence="9">The sequence shown here is derived from an EMBL/GenBank/DDBJ whole genome shotgun (WGS) entry which is preliminary data.</text>
</comment>
<reference evidence="9" key="2">
    <citation type="submission" date="2023-01" db="EMBL/GenBank/DDBJ databases">
        <authorList>
            <person name="Sun Q."/>
            <person name="Evtushenko L."/>
        </authorList>
    </citation>
    <scope>NUCLEOTIDE SEQUENCE</scope>
    <source>
        <strain evidence="9">VKM Ac-2007</strain>
    </source>
</reference>
<feature type="transmembrane region" description="Helical" evidence="7">
    <location>
        <begin position="222"/>
        <end position="245"/>
    </location>
</feature>
<organism evidence="9 10">
    <name type="scientific">Streptosporangium carneum</name>
    <dbReference type="NCBI Taxonomy" id="47481"/>
    <lineage>
        <taxon>Bacteria</taxon>
        <taxon>Bacillati</taxon>
        <taxon>Actinomycetota</taxon>
        <taxon>Actinomycetes</taxon>
        <taxon>Streptosporangiales</taxon>
        <taxon>Streptosporangiaceae</taxon>
        <taxon>Streptosporangium</taxon>
    </lineage>
</organism>
<keyword evidence="10" id="KW-1185">Reference proteome</keyword>
<dbReference type="RefSeq" id="WP_271219772.1">
    <property type="nucleotide sequence ID" value="NZ_BAAAVD010000049.1"/>
</dbReference>
<keyword evidence="6 7" id="KW-0472">Membrane</keyword>
<feature type="transmembrane region" description="Helical" evidence="7">
    <location>
        <begin position="45"/>
        <end position="63"/>
    </location>
</feature>
<feature type="domain" description="Major facilitator superfamily (MFS) profile" evidence="8">
    <location>
        <begin position="9"/>
        <end position="457"/>
    </location>
</feature>
<feature type="transmembrane region" description="Helical" evidence="7">
    <location>
        <begin position="300"/>
        <end position="318"/>
    </location>
</feature>
<dbReference type="PROSITE" id="PS00216">
    <property type="entry name" value="SUGAR_TRANSPORT_1"/>
    <property type="match status" value="1"/>
</dbReference>
<comment type="subcellular location">
    <subcellularLocation>
        <location evidence="1">Cell membrane</location>
        <topology evidence="1">Multi-pass membrane protein</topology>
    </subcellularLocation>
</comment>